<dbReference type="OMA" id="ITSSCLM"/>
<dbReference type="EMBL" id="ABEU02000004">
    <property type="protein sequence ID" value="PNR55837.1"/>
    <property type="molecule type" value="Genomic_DNA"/>
</dbReference>
<gene>
    <name evidence="2" type="ORF">PHYPA_006734</name>
</gene>
<evidence type="ECO:0000313" key="2">
    <source>
        <dbReference type="EMBL" id="PNR55837.1"/>
    </source>
</evidence>
<evidence type="ECO:0000313" key="3">
    <source>
        <dbReference type="EnsemblPlants" id="PAC:32922483.CDS.1"/>
    </source>
</evidence>
<dbReference type="InParanoid" id="A0A2K1KPY9"/>
<dbReference type="AlphaFoldDB" id="A0A2K1KPY9"/>
<protein>
    <submittedName>
        <fullName evidence="2 3">Uncharacterized protein</fullName>
    </submittedName>
</protein>
<keyword evidence="1" id="KW-0472">Membrane</keyword>
<evidence type="ECO:0000256" key="1">
    <source>
        <dbReference type="SAM" id="Phobius"/>
    </source>
</evidence>
<proteinExistence type="predicted"/>
<keyword evidence="1" id="KW-0812">Transmembrane</keyword>
<evidence type="ECO:0000313" key="4">
    <source>
        <dbReference type="Proteomes" id="UP000006727"/>
    </source>
</evidence>
<dbReference type="Proteomes" id="UP000006727">
    <property type="component" value="Chromosome 4"/>
</dbReference>
<reference evidence="3" key="3">
    <citation type="submission" date="2020-12" db="UniProtKB">
        <authorList>
            <consortium name="EnsemblPlants"/>
        </authorList>
    </citation>
    <scope>IDENTIFICATION</scope>
</reference>
<keyword evidence="1" id="KW-1133">Transmembrane helix</keyword>
<name>A0A2K1KPY9_PHYPA</name>
<dbReference type="EnsemblPlants" id="Pp3c4_25350V3.1">
    <property type="protein sequence ID" value="PAC:32922483.CDS.1"/>
    <property type="gene ID" value="Pp3c4_25350"/>
</dbReference>
<organism evidence="2">
    <name type="scientific">Physcomitrium patens</name>
    <name type="common">Spreading-leaved earth moss</name>
    <name type="synonym">Physcomitrella patens</name>
    <dbReference type="NCBI Taxonomy" id="3218"/>
    <lineage>
        <taxon>Eukaryota</taxon>
        <taxon>Viridiplantae</taxon>
        <taxon>Streptophyta</taxon>
        <taxon>Embryophyta</taxon>
        <taxon>Bryophyta</taxon>
        <taxon>Bryophytina</taxon>
        <taxon>Bryopsida</taxon>
        <taxon>Funariidae</taxon>
        <taxon>Funariales</taxon>
        <taxon>Funariaceae</taxon>
        <taxon>Physcomitrium</taxon>
    </lineage>
</organism>
<dbReference type="PaxDb" id="3218-PP1S60_302V6.1"/>
<reference evidence="2 4" key="1">
    <citation type="journal article" date="2008" name="Science">
        <title>The Physcomitrella genome reveals evolutionary insights into the conquest of land by plants.</title>
        <authorList>
            <person name="Rensing S."/>
            <person name="Lang D."/>
            <person name="Zimmer A."/>
            <person name="Terry A."/>
            <person name="Salamov A."/>
            <person name="Shapiro H."/>
            <person name="Nishiyama T."/>
            <person name="Perroud P.-F."/>
            <person name="Lindquist E."/>
            <person name="Kamisugi Y."/>
            <person name="Tanahashi T."/>
            <person name="Sakakibara K."/>
            <person name="Fujita T."/>
            <person name="Oishi K."/>
            <person name="Shin-I T."/>
            <person name="Kuroki Y."/>
            <person name="Toyoda A."/>
            <person name="Suzuki Y."/>
            <person name="Hashimoto A."/>
            <person name="Yamaguchi K."/>
            <person name="Sugano A."/>
            <person name="Kohara Y."/>
            <person name="Fujiyama A."/>
            <person name="Anterola A."/>
            <person name="Aoki S."/>
            <person name="Ashton N."/>
            <person name="Barbazuk W.B."/>
            <person name="Barker E."/>
            <person name="Bennetzen J."/>
            <person name="Bezanilla M."/>
            <person name="Blankenship R."/>
            <person name="Cho S.H."/>
            <person name="Dutcher S."/>
            <person name="Estelle M."/>
            <person name="Fawcett J.A."/>
            <person name="Gundlach H."/>
            <person name="Hanada K."/>
            <person name="Heyl A."/>
            <person name="Hicks K.A."/>
            <person name="Hugh J."/>
            <person name="Lohr M."/>
            <person name="Mayer K."/>
            <person name="Melkozernov A."/>
            <person name="Murata T."/>
            <person name="Nelson D."/>
            <person name="Pils B."/>
            <person name="Prigge M."/>
            <person name="Reiss B."/>
            <person name="Renner T."/>
            <person name="Rombauts S."/>
            <person name="Rushton P."/>
            <person name="Sanderfoot A."/>
            <person name="Schween G."/>
            <person name="Shiu S.-H."/>
            <person name="Stueber K."/>
            <person name="Theodoulou F.L."/>
            <person name="Tu H."/>
            <person name="Van de Peer Y."/>
            <person name="Verrier P.J."/>
            <person name="Waters E."/>
            <person name="Wood A."/>
            <person name="Yang L."/>
            <person name="Cove D."/>
            <person name="Cuming A."/>
            <person name="Hasebe M."/>
            <person name="Lucas S."/>
            <person name="Mishler D.B."/>
            <person name="Reski R."/>
            <person name="Grigoriev I."/>
            <person name="Quatrano R.S."/>
            <person name="Boore J.L."/>
        </authorList>
    </citation>
    <scope>NUCLEOTIDE SEQUENCE [LARGE SCALE GENOMIC DNA]</scope>
    <source>
        <strain evidence="3 4">cv. Gransden 2004</strain>
    </source>
</reference>
<accession>A0A2K1KPY9</accession>
<dbReference type="Gramene" id="Pp3c4_25350V3.1">
    <property type="protein sequence ID" value="PAC:32922483.CDS.1"/>
    <property type="gene ID" value="Pp3c4_25350"/>
</dbReference>
<feature type="transmembrane region" description="Helical" evidence="1">
    <location>
        <begin position="63"/>
        <end position="81"/>
    </location>
</feature>
<reference evidence="2 4" key="2">
    <citation type="journal article" date="2018" name="Plant J.">
        <title>The Physcomitrella patens chromosome-scale assembly reveals moss genome structure and evolution.</title>
        <authorList>
            <person name="Lang D."/>
            <person name="Ullrich K.K."/>
            <person name="Murat F."/>
            <person name="Fuchs J."/>
            <person name="Jenkins J."/>
            <person name="Haas F.B."/>
            <person name="Piednoel M."/>
            <person name="Gundlach H."/>
            <person name="Van Bel M."/>
            <person name="Meyberg R."/>
            <person name="Vives C."/>
            <person name="Morata J."/>
            <person name="Symeonidi A."/>
            <person name="Hiss M."/>
            <person name="Muchero W."/>
            <person name="Kamisugi Y."/>
            <person name="Saleh O."/>
            <person name="Blanc G."/>
            <person name="Decker E.L."/>
            <person name="van Gessel N."/>
            <person name="Grimwood J."/>
            <person name="Hayes R.D."/>
            <person name="Graham S.W."/>
            <person name="Gunter L.E."/>
            <person name="McDaniel S.F."/>
            <person name="Hoernstein S.N.W."/>
            <person name="Larsson A."/>
            <person name="Li F.W."/>
            <person name="Perroud P.F."/>
            <person name="Phillips J."/>
            <person name="Ranjan P."/>
            <person name="Rokshar D.S."/>
            <person name="Rothfels C.J."/>
            <person name="Schneider L."/>
            <person name="Shu S."/>
            <person name="Stevenson D.W."/>
            <person name="Thummler F."/>
            <person name="Tillich M."/>
            <person name="Villarreal Aguilar J.C."/>
            <person name="Widiez T."/>
            <person name="Wong G.K."/>
            <person name="Wymore A."/>
            <person name="Zhang Y."/>
            <person name="Zimmer A.D."/>
            <person name="Quatrano R.S."/>
            <person name="Mayer K.F.X."/>
            <person name="Goodstein D."/>
            <person name="Casacuberta J.M."/>
            <person name="Vandepoele K."/>
            <person name="Reski R."/>
            <person name="Cuming A.C."/>
            <person name="Tuskan G.A."/>
            <person name="Maumus F."/>
            <person name="Salse J."/>
            <person name="Schmutz J."/>
            <person name="Rensing S.A."/>
        </authorList>
    </citation>
    <scope>NUCLEOTIDE SEQUENCE [LARGE SCALE GENOMIC DNA]</scope>
    <source>
        <strain evidence="3 4">cv. Gransden 2004</strain>
    </source>
</reference>
<keyword evidence="4" id="KW-1185">Reference proteome</keyword>
<sequence length="85" mass="9615">MELSRLVHLLKPAFLEFFKTRVTVVTASAHLCLPIEKEGEKQRDHAGERNQSVVAVTLDTTQALLIPITSSCLMLIMFYLFPRCP</sequence>